<name>I4F0G3_MODI5</name>
<protein>
    <submittedName>
        <fullName evidence="2">Uncharacterized protein</fullName>
    </submittedName>
</protein>
<keyword evidence="3" id="KW-1185">Reference proteome</keyword>
<evidence type="ECO:0000313" key="3">
    <source>
        <dbReference type="Proteomes" id="UP000006461"/>
    </source>
</evidence>
<evidence type="ECO:0000313" key="2">
    <source>
        <dbReference type="EMBL" id="CCH89126.1"/>
    </source>
</evidence>
<accession>I4F0G3</accession>
<feature type="compositionally biased region" description="Basic and acidic residues" evidence="1">
    <location>
        <begin position="569"/>
        <end position="582"/>
    </location>
</feature>
<sequence length="592" mass="64825">MSTGRATRRSTRPRTARRAAARAARKGADRAERRGRQVPPTVDGFSAALADRGYDGVAEALISRHNQRMQRLHEAAEVLQQCAFPALSGYLPMQLVAQELGAHPGRWPSHSGGTWPDHLAWGLDSVAAAVRLMLAIQPVGAAVLSRTQLERWSSNLRFNSALAQIQGEDTAAWLTRLWTSPGVSLIPRSSSVGALFADLSEVLHGRGPLMPLVWLDVADVTALPTGDQLRLMDTLTDAQLVSLTQLRNCLATAAEEKDWPVLAETAAAIRLIEPAHSWTPDVAATVVPLIPSHFAGLEGQLGALATGHAKSMHALRHGQDPEYPSETWPLFAFGQQRFRALITARRAFEHERELLGERFGEHGIEELGTEAVLSGEMAAMLAVWLRERNTAPLAADAFAVCASALRSAHWLWLEDDDRAMGCLRCVIEQLARARTWRVKPERATRIEATQNATPRDWIEGSGWRRLGLMNRALGEFAHGSTSADWSLARDALVALQSDPQDELARFTGRSHALSALIFMVSVECSAWVDQFSTELGEAYRKVIRINDDQANRAIEALMNRAWNARATPLRRERTTSPHDDRGAAPGGSGDAS</sequence>
<feature type="region of interest" description="Disordered" evidence="1">
    <location>
        <begin position="1"/>
        <end position="42"/>
    </location>
</feature>
<proteinExistence type="predicted"/>
<evidence type="ECO:0000256" key="1">
    <source>
        <dbReference type="SAM" id="MobiDB-lite"/>
    </source>
</evidence>
<feature type="region of interest" description="Disordered" evidence="1">
    <location>
        <begin position="565"/>
        <end position="592"/>
    </location>
</feature>
<gene>
    <name evidence="2" type="ordered locus">MODMU_3718</name>
</gene>
<feature type="compositionally biased region" description="Basic residues" evidence="1">
    <location>
        <begin position="1"/>
        <end position="25"/>
    </location>
</feature>
<dbReference type="STRING" id="477641.MODMU_3718"/>
<dbReference type="AlphaFoldDB" id="I4F0G3"/>
<dbReference type="HOGENOM" id="CLU_428846_0_0_11"/>
<feature type="compositionally biased region" description="Basic and acidic residues" evidence="1">
    <location>
        <begin position="26"/>
        <end position="35"/>
    </location>
</feature>
<reference evidence="2 3" key="1">
    <citation type="journal article" date="2012" name="J. Bacteriol.">
        <title>Genome Sequence of Radiation-Resistant Modestobacter marinus Strain BC501, a Representative Actinobacterium That Thrives on Calcareous Stone Surfaces.</title>
        <authorList>
            <person name="Normand P."/>
            <person name="Gury J."/>
            <person name="Pujic P."/>
            <person name="Chouaia B."/>
            <person name="Crotti E."/>
            <person name="Brusetti L."/>
            <person name="Daffonchio D."/>
            <person name="Vacherie B."/>
            <person name="Barbe V."/>
            <person name="Medigue C."/>
            <person name="Calteau A."/>
            <person name="Ghodhbane-Gtari F."/>
            <person name="Essoussi I."/>
            <person name="Nouioui I."/>
            <person name="Abbassi-Ghozzi I."/>
            <person name="Gtari M."/>
        </authorList>
    </citation>
    <scope>NUCLEOTIDE SEQUENCE [LARGE SCALE GENOMIC DNA]</scope>
    <source>
        <strain evidence="3">BC 501</strain>
    </source>
</reference>
<dbReference type="eggNOG" id="ENOG5033Q9R">
    <property type="taxonomic scope" value="Bacteria"/>
</dbReference>
<dbReference type="OMA" id="WLEDDDR"/>
<dbReference type="KEGG" id="mmar:MODMU_3718"/>
<dbReference type="EMBL" id="FO203431">
    <property type="protein sequence ID" value="CCH89126.1"/>
    <property type="molecule type" value="Genomic_DNA"/>
</dbReference>
<dbReference type="Proteomes" id="UP000006461">
    <property type="component" value="Chromosome"/>
</dbReference>
<organism evidence="2 3">
    <name type="scientific">Modestobacter italicus (strain DSM 44449 / CECT 9708 / BC 501)</name>
    <dbReference type="NCBI Taxonomy" id="2732864"/>
    <lineage>
        <taxon>Bacteria</taxon>
        <taxon>Bacillati</taxon>
        <taxon>Actinomycetota</taxon>
        <taxon>Actinomycetes</taxon>
        <taxon>Geodermatophilales</taxon>
        <taxon>Geodermatophilaceae</taxon>
        <taxon>Modestobacter</taxon>
    </lineage>
</organism>